<keyword evidence="4" id="KW-1185">Reference proteome</keyword>
<dbReference type="InterPro" id="IPR010610">
    <property type="entry name" value="EryCIII-like_C"/>
</dbReference>
<evidence type="ECO:0000259" key="2">
    <source>
        <dbReference type="Pfam" id="PF06722"/>
    </source>
</evidence>
<sequence length="412" mass="44121">MRALILTFGTKGDVEPYIALASALKSAGHEVTVATAAGFEDDVRSLGLDFVPSNSLMLEVMQDALPTMASAADLQRAAKAMTASIRVSFDDQLRAVRGTNPDIVVYHPKCLGAPHLAERLGVPAVLSLPLPFYTPTSSYPIPFVPRDLGPRLNRWSYALNRAESLMYGGMVNDFRHKLGLPALSRWANPLVKPDGRPVDVLYPYSRHVVPVPPDYPSTAHVTGYWFTGRGTTWEPPHELRDFLAAGEAPVYIGFGSMGFVKGSDQRGAAIASALKSTGARAIIATGWGSIAAESTDDVLVIDGAPHDWLFPRVSAVVHHGGAGTTGIGLATGCPSLICPFLGDQFFWANRVHELGAGPRSLPRAQITASALAERITDLVETESYRSNSARLARAISAENGADRAVEILERLA</sequence>
<dbReference type="InterPro" id="IPR050426">
    <property type="entry name" value="Glycosyltransferase_28"/>
</dbReference>
<reference evidence="3" key="1">
    <citation type="submission" date="2016-10" db="EMBL/GenBank/DDBJ databases">
        <authorList>
            <person name="Varghese N."/>
            <person name="Submissions S."/>
        </authorList>
    </citation>
    <scope>NUCLEOTIDE SEQUENCE [LARGE SCALE GENOMIC DNA]</scope>
    <source>
        <strain evidence="3">DSM 22082</strain>
    </source>
</reference>
<evidence type="ECO:0000313" key="4">
    <source>
        <dbReference type="Proteomes" id="UP000199700"/>
    </source>
</evidence>
<dbReference type="PANTHER" id="PTHR48050">
    <property type="entry name" value="STEROL 3-BETA-GLUCOSYLTRANSFERASE"/>
    <property type="match status" value="1"/>
</dbReference>
<dbReference type="InterPro" id="IPR004276">
    <property type="entry name" value="GlycoTrans_28_N"/>
</dbReference>
<dbReference type="Pfam" id="PF03033">
    <property type="entry name" value="Glyco_transf_28"/>
    <property type="match status" value="1"/>
</dbReference>
<feature type="domain" description="Erythromycin biosynthesis protein CIII-like C-terminal" evidence="2">
    <location>
        <begin position="295"/>
        <end position="408"/>
    </location>
</feature>
<dbReference type="GO" id="GO:0016758">
    <property type="term" value="F:hexosyltransferase activity"/>
    <property type="evidence" value="ECO:0007669"/>
    <property type="project" value="InterPro"/>
</dbReference>
<feature type="domain" description="Glycosyltransferase family 28 N-terminal" evidence="1">
    <location>
        <begin position="4"/>
        <end position="133"/>
    </location>
</feature>
<dbReference type="FunFam" id="3.40.50.2000:FF:000009">
    <property type="entry name" value="Sterol 3-beta-glucosyltransferase UGT80A2"/>
    <property type="match status" value="1"/>
</dbReference>
<evidence type="ECO:0000313" key="3">
    <source>
        <dbReference type="EMBL" id="SDS23541.1"/>
    </source>
</evidence>
<protein>
    <submittedName>
        <fullName evidence="3">Sterol 3beta-glucosyltransferase</fullName>
    </submittedName>
</protein>
<dbReference type="GO" id="GO:0008194">
    <property type="term" value="F:UDP-glycosyltransferase activity"/>
    <property type="evidence" value="ECO:0007669"/>
    <property type="project" value="InterPro"/>
</dbReference>
<evidence type="ECO:0000259" key="1">
    <source>
        <dbReference type="Pfam" id="PF03033"/>
    </source>
</evidence>
<accession>A0A1H1QJ55</accession>
<name>A0A1H1QJ55_BRESA</name>
<dbReference type="EMBL" id="LT629739">
    <property type="protein sequence ID" value="SDS23541.1"/>
    <property type="molecule type" value="Genomic_DNA"/>
</dbReference>
<organism evidence="3 4">
    <name type="scientific">Brevibacterium sandarakinum</name>
    <dbReference type="NCBI Taxonomy" id="629680"/>
    <lineage>
        <taxon>Bacteria</taxon>
        <taxon>Bacillati</taxon>
        <taxon>Actinomycetota</taxon>
        <taxon>Actinomycetes</taxon>
        <taxon>Micrococcales</taxon>
        <taxon>Brevibacteriaceae</taxon>
        <taxon>Brevibacterium</taxon>
    </lineage>
</organism>
<dbReference type="InterPro" id="IPR002213">
    <property type="entry name" value="UDP_glucos_trans"/>
</dbReference>
<dbReference type="OrthoDB" id="3253247at2"/>
<dbReference type="AlphaFoldDB" id="A0A1H1QJ55"/>
<dbReference type="Gene3D" id="3.40.50.2000">
    <property type="entry name" value="Glycogen Phosphorylase B"/>
    <property type="match status" value="2"/>
</dbReference>
<dbReference type="RefSeq" id="WP_092104546.1">
    <property type="nucleotide sequence ID" value="NZ_LT629739.1"/>
</dbReference>
<gene>
    <name evidence="3" type="ORF">SAMN04489751_1546</name>
</gene>
<dbReference type="Pfam" id="PF06722">
    <property type="entry name" value="EryCIII-like_C"/>
    <property type="match status" value="1"/>
</dbReference>
<dbReference type="STRING" id="629680.SAMN04489751_1546"/>
<dbReference type="SUPFAM" id="SSF53756">
    <property type="entry name" value="UDP-Glycosyltransferase/glycogen phosphorylase"/>
    <property type="match status" value="1"/>
</dbReference>
<dbReference type="PANTHER" id="PTHR48050:SF13">
    <property type="entry name" value="STEROL 3-BETA-GLUCOSYLTRANSFERASE UGT80A2"/>
    <property type="match status" value="1"/>
</dbReference>
<proteinExistence type="predicted"/>
<dbReference type="GO" id="GO:0005975">
    <property type="term" value="P:carbohydrate metabolic process"/>
    <property type="evidence" value="ECO:0007669"/>
    <property type="project" value="InterPro"/>
</dbReference>
<dbReference type="CDD" id="cd03784">
    <property type="entry name" value="GT1_Gtf-like"/>
    <property type="match status" value="1"/>
</dbReference>
<dbReference type="GO" id="GO:0033072">
    <property type="term" value="P:vancomycin biosynthetic process"/>
    <property type="evidence" value="ECO:0007669"/>
    <property type="project" value="UniProtKB-ARBA"/>
</dbReference>
<dbReference type="Proteomes" id="UP000199700">
    <property type="component" value="Chromosome"/>
</dbReference>